<protein>
    <submittedName>
        <fullName evidence="2">Transposase InsO family protein</fullName>
    </submittedName>
</protein>
<dbReference type="Gene3D" id="3.30.420.10">
    <property type="entry name" value="Ribonuclease H-like superfamily/Ribonuclease H"/>
    <property type="match status" value="1"/>
</dbReference>
<keyword evidence="3" id="KW-1185">Reference proteome</keyword>
<dbReference type="InterPro" id="IPR036397">
    <property type="entry name" value="RNaseH_sf"/>
</dbReference>
<dbReference type="InterPro" id="IPR001584">
    <property type="entry name" value="Integrase_cat-core"/>
</dbReference>
<dbReference type="AlphaFoldDB" id="A0A841QI74"/>
<organism evidence="2 3">
    <name type="scientific">Acetobacter lovaniensis</name>
    <dbReference type="NCBI Taxonomy" id="104100"/>
    <lineage>
        <taxon>Bacteria</taxon>
        <taxon>Pseudomonadati</taxon>
        <taxon>Pseudomonadota</taxon>
        <taxon>Alphaproteobacteria</taxon>
        <taxon>Acetobacterales</taxon>
        <taxon>Acetobacteraceae</taxon>
        <taxon>Acetobacter</taxon>
    </lineage>
</organism>
<sequence>MTTDLATTVLHRAVALRQPPSGCIHHADRGSQYCSEAYRKLLSAHGFLVSMSRKGNCWDNAVTESFFKTLKAEHLWRQAWMTRQDVEQAITCNINDFYNPQRMHSALQWKSPLDYEHNVA</sequence>
<proteinExistence type="predicted"/>
<dbReference type="Pfam" id="PF13683">
    <property type="entry name" value="rve_3"/>
    <property type="match status" value="1"/>
</dbReference>
<evidence type="ECO:0000313" key="2">
    <source>
        <dbReference type="EMBL" id="MBB6457707.1"/>
    </source>
</evidence>
<dbReference type="PROSITE" id="PS50994">
    <property type="entry name" value="INTEGRASE"/>
    <property type="match status" value="1"/>
</dbReference>
<dbReference type="PANTHER" id="PTHR46889:SF4">
    <property type="entry name" value="TRANSPOSASE INSO FOR INSERTION SEQUENCE ELEMENT IS911B-RELATED"/>
    <property type="match status" value="1"/>
</dbReference>
<evidence type="ECO:0000313" key="3">
    <source>
        <dbReference type="Proteomes" id="UP000578000"/>
    </source>
</evidence>
<evidence type="ECO:0000259" key="1">
    <source>
        <dbReference type="PROSITE" id="PS50994"/>
    </source>
</evidence>
<accession>A0A841QI74</accession>
<reference evidence="2 3" key="1">
    <citation type="submission" date="2020-08" db="EMBL/GenBank/DDBJ databases">
        <title>Genomic Encyclopedia of Type Strains, Phase IV (KMG-IV): sequencing the most valuable type-strain genomes for metagenomic binning, comparative biology and taxonomic classification.</title>
        <authorList>
            <person name="Goeker M."/>
        </authorList>
    </citation>
    <scope>NUCLEOTIDE SEQUENCE [LARGE SCALE GENOMIC DNA]</scope>
    <source>
        <strain evidence="2 3">DSM 4491</strain>
    </source>
</reference>
<gene>
    <name evidence="2" type="ORF">HNR55_002309</name>
</gene>
<dbReference type="EMBL" id="JACHIE010000010">
    <property type="protein sequence ID" value="MBB6457707.1"/>
    <property type="molecule type" value="Genomic_DNA"/>
</dbReference>
<dbReference type="Proteomes" id="UP000578000">
    <property type="component" value="Unassembled WGS sequence"/>
</dbReference>
<comment type="caution">
    <text evidence="2">The sequence shown here is derived from an EMBL/GenBank/DDBJ whole genome shotgun (WGS) entry which is preliminary data.</text>
</comment>
<dbReference type="PANTHER" id="PTHR46889">
    <property type="entry name" value="TRANSPOSASE INSF FOR INSERTION SEQUENCE IS3B-RELATED"/>
    <property type="match status" value="1"/>
</dbReference>
<dbReference type="SUPFAM" id="SSF53098">
    <property type="entry name" value="Ribonuclease H-like"/>
    <property type="match status" value="1"/>
</dbReference>
<dbReference type="GO" id="GO:0015074">
    <property type="term" value="P:DNA integration"/>
    <property type="evidence" value="ECO:0007669"/>
    <property type="project" value="InterPro"/>
</dbReference>
<name>A0A841QI74_9PROT</name>
<dbReference type="GO" id="GO:0003676">
    <property type="term" value="F:nucleic acid binding"/>
    <property type="evidence" value="ECO:0007669"/>
    <property type="project" value="InterPro"/>
</dbReference>
<feature type="domain" description="Integrase catalytic" evidence="1">
    <location>
        <begin position="1"/>
        <end position="120"/>
    </location>
</feature>
<dbReference type="InterPro" id="IPR012337">
    <property type="entry name" value="RNaseH-like_sf"/>
</dbReference>
<dbReference type="InterPro" id="IPR050900">
    <property type="entry name" value="Transposase_IS3/IS150/IS904"/>
</dbReference>